<dbReference type="AlphaFoldDB" id="A0A810QEH7"/>
<dbReference type="KEGG" id="pfaa:MM59RIKEN_15950"/>
<dbReference type="EMBL" id="AP023420">
    <property type="protein sequence ID" value="BCK84276.1"/>
    <property type="molecule type" value="Genomic_DNA"/>
</dbReference>
<evidence type="ECO:0000313" key="3">
    <source>
        <dbReference type="Proteomes" id="UP000679848"/>
    </source>
</evidence>
<organism evidence="2 3">
    <name type="scientific">Pusillibacter faecalis</name>
    <dbReference type="NCBI Taxonomy" id="2714358"/>
    <lineage>
        <taxon>Bacteria</taxon>
        <taxon>Bacillati</taxon>
        <taxon>Bacillota</taxon>
        <taxon>Clostridia</taxon>
        <taxon>Eubacteriales</taxon>
        <taxon>Oscillospiraceae</taxon>
        <taxon>Pusillibacter</taxon>
    </lineage>
</organism>
<evidence type="ECO:0000256" key="1">
    <source>
        <dbReference type="SAM" id="MobiDB-lite"/>
    </source>
</evidence>
<dbReference type="Proteomes" id="UP000679848">
    <property type="component" value="Chromosome"/>
</dbReference>
<sequence length="123" mass="13485">MKRWGSLAWEGKDGILFWLSGSGRADARIKKGRYRPTRKNSRSIATPAEYARQERPTPPKIWDGMAGPYRPAVTVSGQRGRFRAAARPYGAGGAEDRIASALEHGHAQRPGRYAPGCAGETYV</sequence>
<dbReference type="RefSeq" id="WP_213543079.1">
    <property type="nucleotide sequence ID" value="NZ_AP023420.1"/>
</dbReference>
<gene>
    <name evidence="2" type="ORF">MM59RIKEN_15950</name>
</gene>
<protein>
    <submittedName>
        <fullName evidence="2">Uncharacterized protein</fullName>
    </submittedName>
</protein>
<evidence type="ECO:0000313" key="2">
    <source>
        <dbReference type="EMBL" id="BCK84276.1"/>
    </source>
</evidence>
<keyword evidence="3" id="KW-1185">Reference proteome</keyword>
<name>A0A810QEH7_9FIRM</name>
<feature type="region of interest" description="Disordered" evidence="1">
    <location>
        <begin position="31"/>
        <end position="67"/>
    </location>
</feature>
<accession>A0A810QEH7</accession>
<feature type="compositionally biased region" description="Basic residues" evidence="1">
    <location>
        <begin position="31"/>
        <end position="41"/>
    </location>
</feature>
<reference evidence="2" key="1">
    <citation type="submission" date="2020-09" db="EMBL/GenBank/DDBJ databases">
        <title>New species isolated from human feces.</title>
        <authorList>
            <person name="Kitahara M."/>
            <person name="Shigeno Y."/>
            <person name="Shime M."/>
            <person name="Matsumoto Y."/>
            <person name="Nakamura S."/>
            <person name="Motooka D."/>
            <person name="Fukuoka S."/>
            <person name="Nishikawa H."/>
            <person name="Benno Y."/>
        </authorList>
    </citation>
    <scope>NUCLEOTIDE SEQUENCE</scope>
    <source>
        <strain evidence="2">MM59</strain>
    </source>
</reference>
<proteinExistence type="predicted"/>
<feature type="region of interest" description="Disordered" evidence="1">
    <location>
        <begin position="104"/>
        <end position="123"/>
    </location>
</feature>